<comment type="caution">
    <text evidence="6">The sequence shown here is derived from an EMBL/GenBank/DDBJ whole genome shotgun (WGS) entry which is preliminary data.</text>
</comment>
<evidence type="ECO:0000256" key="3">
    <source>
        <dbReference type="ARBA" id="ARBA00022801"/>
    </source>
</evidence>
<evidence type="ECO:0000313" key="6">
    <source>
        <dbReference type="EMBL" id="GAA3792593.1"/>
    </source>
</evidence>
<accession>A0ABP7HIH1</accession>
<dbReference type="InterPro" id="IPR029060">
    <property type="entry name" value="PIN-like_dom_sf"/>
</dbReference>
<dbReference type="Pfam" id="PF01850">
    <property type="entry name" value="PIN"/>
    <property type="match status" value="1"/>
</dbReference>
<dbReference type="InterPro" id="IPR002716">
    <property type="entry name" value="PIN_dom"/>
</dbReference>
<gene>
    <name evidence="6" type="ORF">GCM10022226_09850</name>
</gene>
<keyword evidence="1" id="KW-0540">Nuclease</keyword>
<evidence type="ECO:0000256" key="4">
    <source>
        <dbReference type="ARBA" id="ARBA00022842"/>
    </source>
</evidence>
<organism evidence="6 7">
    <name type="scientific">Sphaerisporangium flaviroseum</name>
    <dbReference type="NCBI Taxonomy" id="509199"/>
    <lineage>
        <taxon>Bacteria</taxon>
        <taxon>Bacillati</taxon>
        <taxon>Actinomycetota</taxon>
        <taxon>Actinomycetes</taxon>
        <taxon>Streptosporangiales</taxon>
        <taxon>Streptosporangiaceae</taxon>
        <taxon>Sphaerisporangium</taxon>
    </lineage>
</organism>
<sequence>MCQLVEKRQGSKAEAAFLQSFESGLTLIDLTDEDLVRMSTLVEAYASLPLGAVDASVIAVAERLGIAEVATLDRRHFTVVRPRHTGALTLLPERL</sequence>
<feature type="domain" description="PIN" evidence="5">
    <location>
        <begin position="7"/>
        <end position="77"/>
    </location>
</feature>
<dbReference type="Gene3D" id="3.40.50.1010">
    <property type="entry name" value="5'-nuclease"/>
    <property type="match status" value="1"/>
</dbReference>
<keyword evidence="4" id="KW-0460">Magnesium</keyword>
<evidence type="ECO:0000259" key="5">
    <source>
        <dbReference type="Pfam" id="PF01850"/>
    </source>
</evidence>
<keyword evidence="3" id="KW-0378">Hydrolase</keyword>
<evidence type="ECO:0000256" key="1">
    <source>
        <dbReference type="ARBA" id="ARBA00022722"/>
    </source>
</evidence>
<dbReference type="EMBL" id="BAAAZR010000001">
    <property type="protein sequence ID" value="GAA3792593.1"/>
    <property type="molecule type" value="Genomic_DNA"/>
</dbReference>
<dbReference type="Proteomes" id="UP001500888">
    <property type="component" value="Unassembled WGS sequence"/>
</dbReference>
<protein>
    <recommendedName>
        <fullName evidence="5">PIN domain-containing protein</fullName>
    </recommendedName>
</protein>
<proteinExistence type="predicted"/>
<dbReference type="SUPFAM" id="SSF88723">
    <property type="entry name" value="PIN domain-like"/>
    <property type="match status" value="1"/>
</dbReference>
<evidence type="ECO:0000313" key="7">
    <source>
        <dbReference type="Proteomes" id="UP001500888"/>
    </source>
</evidence>
<dbReference type="RefSeq" id="WP_344934683.1">
    <property type="nucleotide sequence ID" value="NZ_BAAAZR010000001.1"/>
</dbReference>
<keyword evidence="7" id="KW-1185">Reference proteome</keyword>
<reference evidence="7" key="1">
    <citation type="journal article" date="2019" name="Int. J. Syst. Evol. Microbiol.">
        <title>The Global Catalogue of Microorganisms (GCM) 10K type strain sequencing project: providing services to taxonomists for standard genome sequencing and annotation.</title>
        <authorList>
            <consortium name="The Broad Institute Genomics Platform"/>
            <consortium name="The Broad Institute Genome Sequencing Center for Infectious Disease"/>
            <person name="Wu L."/>
            <person name="Ma J."/>
        </authorList>
    </citation>
    <scope>NUCLEOTIDE SEQUENCE [LARGE SCALE GENOMIC DNA]</scope>
    <source>
        <strain evidence="7">JCM 16908</strain>
    </source>
</reference>
<evidence type="ECO:0000256" key="2">
    <source>
        <dbReference type="ARBA" id="ARBA00022723"/>
    </source>
</evidence>
<name>A0ABP7HIH1_9ACTN</name>
<keyword evidence="2" id="KW-0479">Metal-binding</keyword>